<dbReference type="SMART" id="SM00119">
    <property type="entry name" value="HECTc"/>
    <property type="match status" value="1"/>
</dbReference>
<dbReference type="InterPro" id="IPR045322">
    <property type="entry name" value="HECTD1/TRIP12-like"/>
</dbReference>
<dbReference type="Pfam" id="PF00632">
    <property type="entry name" value="HECT"/>
    <property type="match status" value="1"/>
</dbReference>
<dbReference type="PROSITE" id="PS50237">
    <property type="entry name" value="HECT"/>
    <property type="match status" value="1"/>
</dbReference>
<protein>
    <submittedName>
        <fullName evidence="4">E3 ubiquitin-protein ligase UPL3</fullName>
    </submittedName>
</protein>
<dbReference type="Gene3D" id="3.30.2410.10">
    <property type="entry name" value="Hect, E3 ligase catalytic domain"/>
    <property type="match status" value="1"/>
</dbReference>
<dbReference type="InterPro" id="IPR000569">
    <property type="entry name" value="HECT_dom"/>
</dbReference>
<name>R7WCR0_AEGTA</name>
<evidence type="ECO:0000256" key="2">
    <source>
        <dbReference type="ARBA" id="ARBA00022786"/>
    </source>
</evidence>
<organism evidence="4">
    <name type="scientific">Aegilops tauschii</name>
    <name type="common">Tausch's goatgrass</name>
    <name type="synonym">Aegilops squarrosa</name>
    <dbReference type="NCBI Taxonomy" id="37682"/>
    <lineage>
        <taxon>Eukaryota</taxon>
        <taxon>Viridiplantae</taxon>
        <taxon>Streptophyta</taxon>
        <taxon>Embryophyta</taxon>
        <taxon>Tracheophyta</taxon>
        <taxon>Spermatophyta</taxon>
        <taxon>Magnoliopsida</taxon>
        <taxon>Liliopsida</taxon>
        <taxon>Poales</taxon>
        <taxon>Poaceae</taxon>
        <taxon>BOP clade</taxon>
        <taxon>Pooideae</taxon>
        <taxon>Triticodae</taxon>
        <taxon>Triticeae</taxon>
        <taxon>Triticinae</taxon>
        <taxon>Aegilops</taxon>
    </lineage>
</organism>
<evidence type="ECO:0000256" key="1">
    <source>
        <dbReference type="ARBA" id="ARBA00022679"/>
    </source>
</evidence>
<dbReference type="ExpressionAtlas" id="R7WCR0">
    <property type="expression patterns" value="baseline"/>
</dbReference>
<keyword evidence="1" id="KW-0808">Transferase</keyword>
<reference evidence="4" key="1">
    <citation type="submission" date="2015-06" db="UniProtKB">
        <authorList>
            <consortium name="EnsemblPlants"/>
        </authorList>
    </citation>
    <scope>IDENTIFICATION</scope>
</reference>
<dbReference type="AlphaFoldDB" id="R7WCR0"/>
<dbReference type="EnsemblPlants" id="EMT20381">
    <property type="protein sequence ID" value="EMT20381"/>
    <property type="gene ID" value="F775_22835"/>
</dbReference>
<comment type="caution">
    <text evidence="3">Lacks conserved residue(s) required for the propagation of feature annotation.</text>
</comment>
<dbReference type="Gene3D" id="3.90.1750.10">
    <property type="entry name" value="Hect, E3 ligase catalytic domains"/>
    <property type="match status" value="1"/>
</dbReference>
<dbReference type="SUPFAM" id="SSF56204">
    <property type="entry name" value="Hect, E3 ligase catalytic domain"/>
    <property type="match status" value="1"/>
</dbReference>
<dbReference type="InterPro" id="IPR035983">
    <property type="entry name" value="Hect_E3_ubiquitin_ligase"/>
</dbReference>
<evidence type="ECO:0000313" key="4">
    <source>
        <dbReference type="EnsemblPlants" id="EMT20381"/>
    </source>
</evidence>
<keyword evidence="2 3" id="KW-0833">Ubl conjugation pathway</keyword>
<proteinExistence type="predicted"/>
<sequence length="338" mass="38560">MTAMLQKVWKEFTVIVPALPKELRFTHPKEAGNDFCGYYVCEYIYNVTVSKRGYSQKQYEVPPRQLNSSEDAYKLLLYYFRALGLLMLIPQRDGRLLDLPLSTAFYKLILGQELDLFDIISFDAELGKTLQELQVLVERRRFLESTCGKDQLEVADLRFRGAPIEDLCLDFTLPGFPYYILKEGEQNTIVNIHNLEEYVSLVVDATVKSGIMKQVEAFRSGFSQVFDISSLQIFSPQELDYLICGRQEIWEAESLVHNIKFDHGFTAKSPAIINLLEIMSEFTPDQQHAFCQFVTGASWLPTGGLAALSPKLTIVQKEVMLKKLLYAILEGRGSFDLS</sequence>
<dbReference type="PANTHER" id="PTHR45670">
    <property type="entry name" value="E3 UBIQUITIN-PROTEIN LIGASE TRIP12"/>
    <property type="match status" value="1"/>
</dbReference>
<dbReference type="PANTHER" id="PTHR45670:SF4">
    <property type="entry name" value="HECT-TYPE E3 UBIQUITIN TRANSFERASE"/>
    <property type="match status" value="1"/>
</dbReference>
<dbReference type="GO" id="GO:0061630">
    <property type="term" value="F:ubiquitin protein ligase activity"/>
    <property type="evidence" value="ECO:0007669"/>
    <property type="project" value="InterPro"/>
</dbReference>
<dbReference type="GO" id="GO:0043161">
    <property type="term" value="P:proteasome-mediated ubiquitin-dependent protein catabolic process"/>
    <property type="evidence" value="ECO:0007669"/>
    <property type="project" value="TreeGrafter"/>
</dbReference>
<evidence type="ECO:0000256" key="3">
    <source>
        <dbReference type="PROSITE-ProRule" id="PRU00104"/>
    </source>
</evidence>
<dbReference type="GO" id="GO:0000209">
    <property type="term" value="P:protein polyubiquitination"/>
    <property type="evidence" value="ECO:0007669"/>
    <property type="project" value="TreeGrafter"/>
</dbReference>
<accession>R7WCR0</accession>